<evidence type="ECO:0000256" key="5">
    <source>
        <dbReference type="ARBA" id="ARBA00022989"/>
    </source>
</evidence>
<keyword evidence="6 7" id="KW-0472">Membrane</keyword>
<accession>A0ABT3XKH1</accession>
<dbReference type="EMBL" id="JAOVZW010000001">
    <property type="protein sequence ID" value="MCX8522629.1"/>
    <property type="molecule type" value="Genomic_DNA"/>
</dbReference>
<evidence type="ECO:0000256" key="6">
    <source>
        <dbReference type="ARBA" id="ARBA00023136"/>
    </source>
</evidence>
<evidence type="ECO:0000256" key="3">
    <source>
        <dbReference type="ARBA" id="ARBA00022679"/>
    </source>
</evidence>
<keyword evidence="9" id="KW-1185">Reference proteome</keyword>
<feature type="transmembrane region" description="Helical" evidence="7">
    <location>
        <begin position="267"/>
        <end position="288"/>
    </location>
</feature>
<keyword evidence="8" id="KW-0328">Glycosyltransferase</keyword>
<dbReference type="PANTHER" id="PTHR30589:SF0">
    <property type="entry name" value="PHOSPHATIDYLGLYCEROL--PROLIPOPROTEIN DIACYLGLYCERYL TRANSFERASE"/>
    <property type="match status" value="1"/>
</dbReference>
<evidence type="ECO:0000256" key="4">
    <source>
        <dbReference type="ARBA" id="ARBA00022692"/>
    </source>
</evidence>
<dbReference type="EC" id="2.4.99.-" evidence="8"/>
<keyword evidence="5 7" id="KW-1133">Transmembrane helix</keyword>
<dbReference type="InterPro" id="IPR001640">
    <property type="entry name" value="Lgt"/>
</dbReference>
<keyword evidence="3 8" id="KW-0808">Transferase</keyword>
<evidence type="ECO:0000313" key="8">
    <source>
        <dbReference type="EMBL" id="MCX8522629.1"/>
    </source>
</evidence>
<feature type="transmembrane region" description="Helical" evidence="7">
    <location>
        <begin position="241"/>
        <end position="261"/>
    </location>
</feature>
<name>A0ABT3XKH1_9FLAO</name>
<dbReference type="RefSeq" id="WP_267263952.1">
    <property type="nucleotide sequence ID" value="NZ_JAOVZW010000001.1"/>
</dbReference>
<proteinExistence type="inferred from homology"/>
<evidence type="ECO:0000256" key="2">
    <source>
        <dbReference type="ARBA" id="ARBA00022475"/>
    </source>
</evidence>
<feature type="transmembrane region" description="Helical" evidence="7">
    <location>
        <begin position="209"/>
        <end position="229"/>
    </location>
</feature>
<keyword evidence="4 7" id="KW-0812">Transmembrane</keyword>
<keyword evidence="2" id="KW-1003">Cell membrane</keyword>
<gene>
    <name evidence="8" type="ORF">OF897_01660</name>
</gene>
<evidence type="ECO:0000313" key="9">
    <source>
        <dbReference type="Proteomes" id="UP001073122"/>
    </source>
</evidence>
<dbReference type="Pfam" id="PF01790">
    <property type="entry name" value="LGT"/>
    <property type="match status" value="1"/>
</dbReference>
<organism evidence="8 9">
    <name type="scientific">Chryseobacterium formosus</name>
    <dbReference type="NCBI Taxonomy" id="1537363"/>
    <lineage>
        <taxon>Bacteria</taxon>
        <taxon>Pseudomonadati</taxon>
        <taxon>Bacteroidota</taxon>
        <taxon>Flavobacteriia</taxon>
        <taxon>Flavobacteriales</taxon>
        <taxon>Weeksellaceae</taxon>
        <taxon>Chryseobacterium group</taxon>
        <taxon>Chryseobacterium</taxon>
    </lineage>
</organism>
<protein>
    <submittedName>
        <fullName evidence="8">Prolipoprotein diacylglyceryl transferase</fullName>
        <ecNumber evidence="8">2.4.99.-</ecNumber>
    </submittedName>
</protein>
<feature type="transmembrane region" description="Helical" evidence="7">
    <location>
        <begin position="169"/>
        <end position="189"/>
    </location>
</feature>
<comment type="caution">
    <text evidence="8">The sequence shown here is derived from an EMBL/GenBank/DDBJ whole genome shotgun (WGS) entry which is preliminary data.</text>
</comment>
<comment type="similarity">
    <text evidence="1">Belongs to the Lgt family.</text>
</comment>
<reference evidence="8" key="1">
    <citation type="submission" date="2022-10" db="EMBL/GenBank/DDBJ databases">
        <title>Chryseobacterium sp. nov., a novel bacterial species.</title>
        <authorList>
            <person name="Cao Y."/>
        </authorList>
    </citation>
    <scope>NUCLEOTIDE SEQUENCE</scope>
    <source>
        <strain evidence="8">CCTCC AB2015118</strain>
    </source>
</reference>
<dbReference type="Proteomes" id="UP001073122">
    <property type="component" value="Unassembled WGS sequence"/>
</dbReference>
<sequence length="300" mass="34928">MHKLILSQKRLTPILVIKIRVLVAKQSAEKYNPSKSLSQHQMKYPIFDFMDFPVTFQIFGKEVLLHPITESLGIFVGMRYYTFLKRKDKEKFSSTNSLLVIIAATFGALIGSHTIGSLERPDDLIKTQNLWMYIWLNNTIVGGLAGGLIGVEIMKKIIGKKESTGDRMVYPLILAMFIGRIGCFFTGVYEETYGLPTNTIFGMYLGDQYLRHPVALYEMFFLAVLFIFLKKFQTNYIYKSGVLFQLFMLFYFTFRFIIDFLKLKYDIVFGLSTIQIVCCLIIIYYIYLLKNNKYEIIRSW</sequence>
<dbReference type="PANTHER" id="PTHR30589">
    <property type="entry name" value="PROLIPOPROTEIN DIACYLGLYCERYL TRANSFERASE"/>
    <property type="match status" value="1"/>
</dbReference>
<evidence type="ECO:0000256" key="1">
    <source>
        <dbReference type="ARBA" id="ARBA00007150"/>
    </source>
</evidence>
<dbReference type="GO" id="GO:0016757">
    <property type="term" value="F:glycosyltransferase activity"/>
    <property type="evidence" value="ECO:0007669"/>
    <property type="project" value="UniProtKB-KW"/>
</dbReference>
<feature type="transmembrane region" description="Helical" evidence="7">
    <location>
        <begin position="95"/>
        <end position="118"/>
    </location>
</feature>
<feature type="transmembrane region" description="Helical" evidence="7">
    <location>
        <begin position="130"/>
        <end position="149"/>
    </location>
</feature>
<evidence type="ECO:0000256" key="7">
    <source>
        <dbReference type="SAM" id="Phobius"/>
    </source>
</evidence>